<dbReference type="EMBL" id="JYPD01000025">
    <property type="protein sequence ID" value="KXK08428.1"/>
    <property type="molecule type" value="Genomic_DNA"/>
</dbReference>
<feature type="domain" description="Coenzyme F420:L-glutamate ligase-like" evidence="1">
    <location>
        <begin position="26"/>
        <end position="113"/>
    </location>
</feature>
<organism evidence="2 3">
    <name type="scientific">candidate division WS6 bacterium OLB21</name>
    <dbReference type="NCBI Taxonomy" id="1617427"/>
    <lineage>
        <taxon>Bacteria</taxon>
        <taxon>Candidatus Dojkabacteria</taxon>
    </lineage>
</organism>
<evidence type="ECO:0000259" key="1">
    <source>
        <dbReference type="Pfam" id="PF01996"/>
    </source>
</evidence>
<name>A0A136KGG8_9BACT</name>
<dbReference type="GO" id="GO:0016874">
    <property type="term" value="F:ligase activity"/>
    <property type="evidence" value="ECO:0007669"/>
    <property type="project" value="UniProtKB-KW"/>
</dbReference>
<reference evidence="2 3" key="1">
    <citation type="submission" date="2015-02" db="EMBL/GenBank/DDBJ databases">
        <title>Improved understanding of the partial-nitritation anammox process through 23 genomes representing the majority of the microbial community.</title>
        <authorList>
            <person name="Speth D.R."/>
            <person name="In T Zandt M."/>
            <person name="Guerrero Cruz S."/>
            <person name="Jetten M.S."/>
            <person name="Dutilh B.E."/>
        </authorList>
    </citation>
    <scope>NUCLEOTIDE SEQUENCE [LARGE SCALE GENOMIC DNA]</scope>
    <source>
        <strain evidence="2">OLB21</strain>
    </source>
</reference>
<gene>
    <name evidence="2" type="ORF">UZ20_WS6002000957</name>
</gene>
<dbReference type="Proteomes" id="UP000070449">
    <property type="component" value="Unassembled WGS sequence"/>
</dbReference>
<dbReference type="STRING" id="1617427.UZ20_WS6002000957"/>
<evidence type="ECO:0000313" key="3">
    <source>
        <dbReference type="Proteomes" id="UP000070449"/>
    </source>
</evidence>
<dbReference type="SUPFAM" id="SSF144010">
    <property type="entry name" value="CofE-like"/>
    <property type="match status" value="1"/>
</dbReference>
<dbReference type="Gene3D" id="3.30.1330.100">
    <property type="entry name" value="CofE-like"/>
    <property type="match status" value="1"/>
</dbReference>
<protein>
    <submittedName>
        <fullName evidence="2">F420-0:Gamma-glutamyl ligase</fullName>
    </submittedName>
</protein>
<dbReference type="Pfam" id="PF01996">
    <property type="entry name" value="F420_ligase"/>
    <property type="match status" value="1"/>
</dbReference>
<accession>A0A136KGG8</accession>
<dbReference type="InterPro" id="IPR002847">
    <property type="entry name" value="F420-0_gamma-glut_ligase-dom"/>
</dbReference>
<proteinExistence type="predicted"/>
<dbReference type="AlphaFoldDB" id="A0A136KGG8"/>
<evidence type="ECO:0000313" key="2">
    <source>
        <dbReference type="EMBL" id="KXK08428.1"/>
    </source>
</evidence>
<comment type="caution">
    <text evidence="2">The sequence shown here is derived from an EMBL/GenBank/DDBJ whole genome shotgun (WGS) entry which is preliminary data.</text>
</comment>
<sequence>MNLPKPNKGKPLFLEIEGRKVYRYPIKTQIILSGDDLYDIVAKAVQPFLKEFYKGRLFVGVTEKAVASSQGRGFPISEIKPGRLANFLTKYVHKSKFGIGLGSPETMQIAIQEAGALRIIFASAVAAITKLFGIKGMFYRLAGNVVRSIDGPVAYALPPFNTYAVLGAKDGDKVAAKLSQILKVPTFIADSNDIGVNIIGSSSIEKNELSIIKLAYQDNFWGNTDEQTPVAIIYWQD</sequence>
<keyword evidence="2" id="KW-0436">Ligase</keyword>